<gene>
    <name evidence="11" type="ORF">C6Y14_26110</name>
</gene>
<dbReference type="InterPro" id="IPR050187">
    <property type="entry name" value="Lipid_Phosphate_FormReg"/>
</dbReference>
<organism evidence="11 12">
    <name type="scientific">Streptomyces dioscori</name>
    <dbReference type="NCBI Taxonomy" id="2109333"/>
    <lineage>
        <taxon>Bacteria</taxon>
        <taxon>Bacillati</taxon>
        <taxon>Actinomycetota</taxon>
        <taxon>Actinomycetes</taxon>
        <taxon>Kitasatosporales</taxon>
        <taxon>Streptomycetaceae</taxon>
        <taxon>Streptomyces</taxon>
        <taxon>Streptomyces aurantiacus group</taxon>
    </lineage>
</organism>
<feature type="compositionally biased region" description="Low complexity" evidence="9">
    <location>
        <begin position="24"/>
        <end position="34"/>
    </location>
</feature>
<dbReference type="Pfam" id="PF19279">
    <property type="entry name" value="YegS_C"/>
    <property type="match status" value="1"/>
</dbReference>
<dbReference type="InterPro" id="IPR016064">
    <property type="entry name" value="NAD/diacylglycerol_kinase_sf"/>
</dbReference>
<feature type="compositionally biased region" description="Basic residues" evidence="9">
    <location>
        <begin position="71"/>
        <end position="87"/>
    </location>
</feature>
<evidence type="ECO:0000256" key="4">
    <source>
        <dbReference type="ARBA" id="ARBA00022741"/>
    </source>
</evidence>
<feature type="region of interest" description="Disordered" evidence="9">
    <location>
        <begin position="1"/>
        <end position="140"/>
    </location>
</feature>
<dbReference type="Pfam" id="PF00781">
    <property type="entry name" value="DAGK_cat"/>
    <property type="match status" value="1"/>
</dbReference>
<dbReference type="InterPro" id="IPR001206">
    <property type="entry name" value="Diacylglycerol_kinase_cat_dom"/>
</dbReference>
<dbReference type="GO" id="GO:0008654">
    <property type="term" value="P:phospholipid biosynthetic process"/>
    <property type="evidence" value="ECO:0007669"/>
    <property type="project" value="UniProtKB-KW"/>
</dbReference>
<keyword evidence="3" id="KW-0808">Transferase</keyword>
<feature type="domain" description="DAGKc" evidence="10">
    <location>
        <begin position="248"/>
        <end position="380"/>
    </location>
</feature>
<comment type="cofactor">
    <cofactor evidence="1">
        <name>Mg(2+)</name>
        <dbReference type="ChEBI" id="CHEBI:18420"/>
    </cofactor>
</comment>
<keyword evidence="4" id="KW-0547">Nucleotide-binding</keyword>
<comment type="caution">
    <text evidence="11">The sequence shown here is derived from an EMBL/GenBank/DDBJ whole genome shotgun (WGS) entry which is preliminary data.</text>
</comment>
<protein>
    <recommendedName>
        <fullName evidence="10">DAGKc domain-containing protein</fullName>
    </recommendedName>
</protein>
<dbReference type="GO" id="GO:0005886">
    <property type="term" value="C:plasma membrane"/>
    <property type="evidence" value="ECO:0007669"/>
    <property type="project" value="TreeGrafter"/>
</dbReference>
<evidence type="ECO:0000259" key="10">
    <source>
        <dbReference type="PROSITE" id="PS50146"/>
    </source>
</evidence>
<dbReference type="Gene3D" id="2.60.200.40">
    <property type="match status" value="1"/>
</dbReference>
<dbReference type="InterPro" id="IPR017438">
    <property type="entry name" value="ATP-NAD_kinase_N"/>
</dbReference>
<evidence type="ECO:0000256" key="1">
    <source>
        <dbReference type="ARBA" id="ARBA00001946"/>
    </source>
</evidence>
<dbReference type="InterPro" id="IPR045540">
    <property type="entry name" value="YegS/DAGK_C"/>
</dbReference>
<dbReference type="PANTHER" id="PTHR12358:SF106">
    <property type="entry name" value="LIPID KINASE YEGS"/>
    <property type="match status" value="1"/>
</dbReference>
<evidence type="ECO:0000256" key="8">
    <source>
        <dbReference type="ARBA" id="ARBA00023264"/>
    </source>
</evidence>
<dbReference type="Proteomes" id="UP000240429">
    <property type="component" value="Unassembled WGS sequence"/>
</dbReference>
<evidence type="ECO:0000256" key="2">
    <source>
        <dbReference type="ARBA" id="ARBA00005983"/>
    </source>
</evidence>
<keyword evidence="6" id="KW-0067">ATP-binding</keyword>
<dbReference type="PROSITE" id="PS50146">
    <property type="entry name" value="DAGK"/>
    <property type="match status" value="1"/>
</dbReference>
<evidence type="ECO:0000256" key="5">
    <source>
        <dbReference type="ARBA" id="ARBA00022777"/>
    </source>
</evidence>
<evidence type="ECO:0000256" key="9">
    <source>
        <dbReference type="SAM" id="MobiDB-lite"/>
    </source>
</evidence>
<dbReference type="GO" id="GO:0005524">
    <property type="term" value="F:ATP binding"/>
    <property type="evidence" value="ECO:0007669"/>
    <property type="project" value="UniProtKB-KW"/>
</dbReference>
<evidence type="ECO:0000256" key="6">
    <source>
        <dbReference type="ARBA" id="ARBA00022840"/>
    </source>
</evidence>
<keyword evidence="12" id="KW-1185">Reference proteome</keyword>
<dbReference type="GO" id="GO:0004143">
    <property type="term" value="F:ATP-dependent diacylglycerol kinase activity"/>
    <property type="evidence" value="ECO:0007669"/>
    <property type="project" value="TreeGrafter"/>
</dbReference>
<dbReference type="SMART" id="SM00046">
    <property type="entry name" value="DAGKc"/>
    <property type="match status" value="1"/>
</dbReference>
<keyword evidence="7" id="KW-0444">Lipid biosynthesis</keyword>
<comment type="similarity">
    <text evidence="2">Belongs to the diacylglycerol/lipid kinase family.</text>
</comment>
<feature type="compositionally biased region" description="Basic and acidic residues" evidence="9">
    <location>
        <begin position="36"/>
        <end position="55"/>
    </location>
</feature>
<dbReference type="Gene3D" id="3.40.50.10330">
    <property type="entry name" value="Probable inorganic polyphosphate/atp-NAD kinase, domain 1"/>
    <property type="match status" value="1"/>
</dbReference>
<dbReference type="PANTHER" id="PTHR12358">
    <property type="entry name" value="SPHINGOSINE KINASE"/>
    <property type="match status" value="1"/>
</dbReference>
<evidence type="ECO:0000313" key="12">
    <source>
        <dbReference type="Proteomes" id="UP000240429"/>
    </source>
</evidence>
<accession>A0A2P8Q2H6</accession>
<dbReference type="EMBL" id="PYBJ01000019">
    <property type="protein sequence ID" value="PSM40462.1"/>
    <property type="molecule type" value="Genomic_DNA"/>
</dbReference>
<reference evidence="11 12" key="1">
    <citation type="submission" date="2018-03" db="EMBL/GenBank/DDBJ databases">
        <title>Streptomyces dioscori sp. nov., a novel endophytic actinobacterium isolated from bulbil of Dioscorea bulbifera L.</title>
        <authorList>
            <person name="Zhikuan W."/>
        </authorList>
    </citation>
    <scope>NUCLEOTIDE SEQUENCE [LARGE SCALE GENOMIC DNA]</scope>
    <source>
        <strain evidence="11 12">A217</strain>
    </source>
</reference>
<evidence type="ECO:0000256" key="7">
    <source>
        <dbReference type="ARBA" id="ARBA00023209"/>
    </source>
</evidence>
<keyword evidence="5" id="KW-0418">Kinase</keyword>
<evidence type="ECO:0000256" key="3">
    <source>
        <dbReference type="ARBA" id="ARBA00022679"/>
    </source>
</evidence>
<keyword evidence="7" id="KW-0443">Lipid metabolism</keyword>
<sequence>MGGVRRRIPAGHPGTAGGERGLVADPGPAAARPGGARRDQRGTAPDRLRLGERQGPRSVPEFEPTGGGPGRRLRRTRRAGRSVRGVRHPAGVPDAVLRGGRPARRHDQPRRGHRPGSGRDSCTGTDAPRSRRAARAVGTGARRPLTADGWLISAPSQRRLSGVSAVCGSIGLVEGSTRCTSFHRERCPQRPNGVPASAGSGASPRRFESCPLRQFPALRAGPVPTLPSHRRRTADTPPPIASESPPMSAPKSVLIVANPAAGSYSADTTAEALRLVWEAGPAVDLILTRHPGHARALARAAGGPGGPDVLVSLGGDGTAHELMTGLADSPEHPALLVLPGGSGNSLYRELWSDRPWQPVLESALAAPRVRQVDLIRVAETGGTALLGASTGLAARTLNPSRARGSAARGRERYEKALLDALDTGFPPYPGRVTVDGAEVHSGDTVCANVGGGRYRAGRFMACPHSVLDDGLLDVCVAGTALPTPELLRLAREGRHVGREGVVYARGRRIVLERTDGRPLLFEYDGDLVRTGDATRYTLDVVPRALRVLAPSAGA</sequence>
<feature type="region of interest" description="Disordered" evidence="9">
    <location>
        <begin position="218"/>
        <end position="248"/>
    </location>
</feature>
<proteinExistence type="inferred from homology"/>
<dbReference type="SUPFAM" id="SSF111331">
    <property type="entry name" value="NAD kinase/diacylglycerol kinase-like"/>
    <property type="match status" value="1"/>
</dbReference>
<dbReference type="AlphaFoldDB" id="A0A2P8Q2H6"/>
<name>A0A2P8Q2H6_9ACTN</name>
<keyword evidence="8" id="KW-1208">Phospholipid metabolism</keyword>
<keyword evidence="7" id="KW-0594">Phospholipid biosynthesis</keyword>
<evidence type="ECO:0000313" key="11">
    <source>
        <dbReference type="EMBL" id="PSM40462.1"/>
    </source>
</evidence>